<feature type="transmembrane region" description="Helical" evidence="1">
    <location>
        <begin position="173"/>
        <end position="200"/>
    </location>
</feature>
<sequence length="252" mass="25852">MIGRAVANEFAKMRRLRVVPVAAAMTVGVVALSCYALAAPGFLESVDDPAARPWQWLLGNMALAVLLVSPVLLAVLASRQVDIEHRGGGWLLSQTSGLAPGALCRAKFAASGAVVVAATLAQSGLVAAIGGLAGITVAFPVGQWLGYTASAVVVNLVLFALHLWLAARTGNQLVGLGVGVLGVFVAVSGTGMSTGVAHLLPPWGYYALAVPVDVRETGVVSLDPPYLSVAALGVVGGALFLFATRLFDRREV</sequence>
<keyword evidence="1" id="KW-0472">Membrane</keyword>
<reference evidence="2 3" key="1">
    <citation type="submission" date="2023-07" db="EMBL/GenBank/DDBJ databases">
        <authorList>
            <person name="Girao M."/>
            <person name="Carvalho M.F."/>
        </authorList>
    </citation>
    <scope>NUCLEOTIDE SEQUENCE [LARGE SCALE GENOMIC DNA]</scope>
    <source>
        <strain evidence="2 3">66/93</strain>
    </source>
</reference>
<name>A0ABU7KNW3_9ACTN</name>
<feature type="transmembrane region" description="Helical" evidence="1">
    <location>
        <begin position="21"/>
        <end position="42"/>
    </location>
</feature>
<gene>
    <name evidence="2" type="ORF">Q8A49_10820</name>
</gene>
<accession>A0ABU7KNW3</accession>
<feature type="transmembrane region" description="Helical" evidence="1">
    <location>
        <begin position="113"/>
        <end position="138"/>
    </location>
</feature>
<dbReference type="EMBL" id="JAUUCC010000022">
    <property type="protein sequence ID" value="MEE2050985.1"/>
    <property type="molecule type" value="Genomic_DNA"/>
</dbReference>
<keyword evidence="1" id="KW-0812">Transmembrane</keyword>
<feature type="transmembrane region" description="Helical" evidence="1">
    <location>
        <begin position="144"/>
        <end position="166"/>
    </location>
</feature>
<dbReference type="RefSeq" id="WP_330158156.1">
    <property type="nucleotide sequence ID" value="NZ_BAAAJA010000011.1"/>
</dbReference>
<dbReference type="Pfam" id="PF12730">
    <property type="entry name" value="ABC2_membrane_4"/>
    <property type="match status" value="1"/>
</dbReference>
<organism evidence="2 3">
    <name type="scientific">Nocardiopsis tropica</name>
    <dbReference type="NCBI Taxonomy" id="109330"/>
    <lineage>
        <taxon>Bacteria</taxon>
        <taxon>Bacillati</taxon>
        <taxon>Actinomycetota</taxon>
        <taxon>Actinomycetes</taxon>
        <taxon>Streptosporangiales</taxon>
        <taxon>Nocardiopsidaceae</taxon>
        <taxon>Nocardiopsis</taxon>
    </lineage>
</organism>
<feature type="transmembrane region" description="Helical" evidence="1">
    <location>
        <begin position="54"/>
        <end position="76"/>
    </location>
</feature>
<protein>
    <submittedName>
        <fullName evidence="2">ABC transporter permease</fullName>
    </submittedName>
</protein>
<evidence type="ECO:0000256" key="1">
    <source>
        <dbReference type="SAM" id="Phobius"/>
    </source>
</evidence>
<evidence type="ECO:0000313" key="3">
    <source>
        <dbReference type="Proteomes" id="UP001348641"/>
    </source>
</evidence>
<dbReference type="Proteomes" id="UP001348641">
    <property type="component" value="Unassembled WGS sequence"/>
</dbReference>
<comment type="caution">
    <text evidence="2">The sequence shown here is derived from an EMBL/GenBank/DDBJ whole genome shotgun (WGS) entry which is preliminary data.</text>
</comment>
<proteinExistence type="predicted"/>
<evidence type="ECO:0000313" key="2">
    <source>
        <dbReference type="EMBL" id="MEE2050985.1"/>
    </source>
</evidence>
<feature type="transmembrane region" description="Helical" evidence="1">
    <location>
        <begin position="226"/>
        <end position="247"/>
    </location>
</feature>
<dbReference type="PROSITE" id="PS51257">
    <property type="entry name" value="PROKAR_LIPOPROTEIN"/>
    <property type="match status" value="1"/>
</dbReference>
<keyword evidence="1" id="KW-1133">Transmembrane helix</keyword>